<accession>A0A4P7A288</accession>
<dbReference type="GeneID" id="39472545"/>
<evidence type="ECO:0000313" key="2">
    <source>
        <dbReference type="Proteomes" id="UP000294292"/>
    </source>
</evidence>
<keyword evidence="2" id="KW-1185">Reference proteome</keyword>
<geneLocation type="plasmid" evidence="1">
    <name>unnamed</name>
</geneLocation>
<name>A0A4P7A288_9BACL</name>
<proteinExistence type="predicted"/>
<reference evidence="1 2" key="1">
    <citation type="submission" date="2019-03" db="EMBL/GenBank/DDBJ databases">
        <title>Complete genome sequence of Paenisporosarcina antarctica CGMCC 1.6503T.</title>
        <authorList>
            <person name="Rong J.-C."/>
            <person name="Chi N.-Y."/>
            <person name="Zhang Q.-F."/>
        </authorList>
    </citation>
    <scope>NUCLEOTIDE SEQUENCE [LARGE SCALE GENOMIC DNA]</scope>
    <source>
        <strain evidence="1 2">CGMCC 1.6503</strain>
        <plasmid evidence="1 2">unnamed</plasmid>
    </source>
</reference>
<dbReference type="OrthoDB" id="2452454at2"/>
<dbReference type="Proteomes" id="UP000294292">
    <property type="component" value="Plasmid unnamed"/>
</dbReference>
<keyword evidence="1" id="KW-0614">Plasmid</keyword>
<gene>
    <name evidence="1" type="ORF">E2636_18600</name>
</gene>
<dbReference type="RefSeq" id="WP_134211879.1">
    <property type="nucleotide sequence ID" value="NZ_CP038016.1"/>
</dbReference>
<organism evidence="1 2">
    <name type="scientific">Paenisporosarcina antarctica</name>
    <dbReference type="NCBI Taxonomy" id="417367"/>
    <lineage>
        <taxon>Bacteria</taxon>
        <taxon>Bacillati</taxon>
        <taxon>Bacillota</taxon>
        <taxon>Bacilli</taxon>
        <taxon>Bacillales</taxon>
        <taxon>Caryophanaceae</taxon>
        <taxon>Paenisporosarcina</taxon>
    </lineage>
</organism>
<dbReference type="AlphaFoldDB" id="A0A4P7A288"/>
<evidence type="ECO:0000313" key="1">
    <source>
        <dbReference type="EMBL" id="QBP43170.1"/>
    </source>
</evidence>
<dbReference type="EMBL" id="CP038016">
    <property type="protein sequence ID" value="QBP43170.1"/>
    <property type="molecule type" value="Genomic_DNA"/>
</dbReference>
<dbReference type="KEGG" id="panc:E2636_18600"/>
<protein>
    <submittedName>
        <fullName evidence="1">Uncharacterized protein</fullName>
    </submittedName>
</protein>
<sequence>MDKKSELIFIAKNSGEYLQVTGKTLDKRLESINLDEKHEEEIMKEHSFKVIRDKGLSLFGAVGDVISTVLTWNEEVNQNITEAKQLILLEQYFNKVDEQAKGVKMLSELLKNPQGNTLFNKILRIIDDSPPDPELTEHLSTVLKKIIEEGNFEELFERHRYALGQIERLTPQAITIIADYQNWPSIQLGTSISFGPKIKSDFYTEFTQAYSQLKHITDINKLKRIQHSVVEIQNIGLMEAYNAADGKTLCQLTDVGRDLLVYIE</sequence>